<dbReference type="AlphaFoldDB" id="A0A2N5N2R0"/>
<evidence type="ECO:0000313" key="1">
    <source>
        <dbReference type="EMBL" id="PLT44621.1"/>
    </source>
</evidence>
<dbReference type="InterPro" id="IPR029058">
    <property type="entry name" value="AB_hydrolase_fold"/>
</dbReference>
<evidence type="ECO:0000313" key="2">
    <source>
        <dbReference type="Proteomes" id="UP000234789"/>
    </source>
</evidence>
<dbReference type="SUPFAM" id="SSF53474">
    <property type="entry name" value="alpha/beta-Hydrolases"/>
    <property type="match status" value="1"/>
</dbReference>
<reference evidence="1 2" key="1">
    <citation type="submission" date="2017-05" db="EMBL/GenBank/DDBJ databases">
        <title>Functional genome analysis of Paenibacillus pasadenensis strain R16: insights on endophytic life style and antifungal activity.</title>
        <authorList>
            <person name="Passera A."/>
            <person name="Marcolungo L."/>
            <person name="Casati P."/>
            <person name="Brasca M."/>
            <person name="Quaglino F."/>
            <person name="Delledonne M."/>
        </authorList>
    </citation>
    <scope>NUCLEOTIDE SEQUENCE [LARGE SCALE GENOMIC DNA]</scope>
    <source>
        <strain evidence="1 2">R16</strain>
    </source>
</reference>
<name>A0A2N5N2R0_9BACL</name>
<dbReference type="Proteomes" id="UP000234789">
    <property type="component" value="Unassembled WGS sequence"/>
</dbReference>
<gene>
    <name evidence="1" type="ORF">B8V81_3052</name>
</gene>
<organism evidence="1 2">
    <name type="scientific">Paenibacillus pasadenensis</name>
    <dbReference type="NCBI Taxonomy" id="217090"/>
    <lineage>
        <taxon>Bacteria</taxon>
        <taxon>Bacillati</taxon>
        <taxon>Bacillota</taxon>
        <taxon>Bacilli</taxon>
        <taxon>Bacillales</taxon>
        <taxon>Paenibacillaceae</taxon>
        <taxon>Paenibacillus</taxon>
    </lineage>
</organism>
<dbReference type="InterPro" id="IPR000801">
    <property type="entry name" value="Esterase-like"/>
</dbReference>
<dbReference type="Gene3D" id="3.40.50.1820">
    <property type="entry name" value="alpha/beta hydrolase"/>
    <property type="match status" value="1"/>
</dbReference>
<keyword evidence="2" id="KW-1185">Reference proteome</keyword>
<dbReference type="InterPro" id="IPR050583">
    <property type="entry name" value="Mycobacterial_A85_antigen"/>
</dbReference>
<comment type="caution">
    <text evidence="1">The sequence shown here is derived from an EMBL/GenBank/DDBJ whole genome shotgun (WGS) entry which is preliminary data.</text>
</comment>
<dbReference type="RefSeq" id="WP_101808646.1">
    <property type="nucleotide sequence ID" value="NZ_NFEZ01000004.1"/>
</dbReference>
<accession>A0A2N5N2R0</accession>
<dbReference type="PANTHER" id="PTHR48098:SF1">
    <property type="entry name" value="DIACYLGLYCEROL ACYLTRANSFERASE_MYCOLYLTRANSFERASE AG85A"/>
    <property type="match status" value="1"/>
</dbReference>
<dbReference type="Pfam" id="PF00756">
    <property type="entry name" value="Esterase"/>
    <property type="match status" value="1"/>
</dbReference>
<dbReference type="EMBL" id="NFEZ01000004">
    <property type="protein sequence ID" value="PLT44621.1"/>
    <property type="molecule type" value="Genomic_DNA"/>
</dbReference>
<protein>
    <submittedName>
        <fullName evidence="1">Putative esterase</fullName>
    </submittedName>
</protein>
<dbReference type="PANTHER" id="PTHR48098">
    <property type="entry name" value="ENTEROCHELIN ESTERASE-RELATED"/>
    <property type="match status" value="1"/>
</dbReference>
<sequence>MPLAQVEFFSETLSLSSSLAAVIPQRGAAIGAAGPSAGGPPWPVLYLLHGATDNHMSWLRYSSIERYAQEKGIAVLMPSVHLSFYSDQKQGLDYFTFLSEELPAVAEAMFRLSDRREDTFAAGLSMGGYGAFKLGIRCPQRFAAVASLSGSLSQRTRLTGESPIANEAMLRMAKLTFGSAEAYDGSPDDLAHVLEGHLAAGTELPRFYQGCGTADFNYGLNLDFRRQFEGRIGLTYVETPGAGHEWSYWDAAIRDVLDWLPLRGGEAEDQREADGKGQGE</sequence>
<dbReference type="GO" id="GO:0016747">
    <property type="term" value="F:acyltransferase activity, transferring groups other than amino-acyl groups"/>
    <property type="evidence" value="ECO:0007669"/>
    <property type="project" value="TreeGrafter"/>
</dbReference>
<proteinExistence type="predicted"/>